<feature type="domain" description="YchJ-like middle NTF2-like" evidence="1">
    <location>
        <begin position="29"/>
        <end position="126"/>
    </location>
</feature>
<dbReference type="RefSeq" id="WP_348392890.1">
    <property type="nucleotide sequence ID" value="NZ_CP134145.1"/>
</dbReference>
<keyword evidence="3" id="KW-1185">Reference proteome</keyword>
<dbReference type="Pfam" id="PF02810">
    <property type="entry name" value="SEC-C"/>
    <property type="match status" value="2"/>
</dbReference>
<dbReference type="NCBIfam" id="NF002449">
    <property type="entry name" value="PRK01617.1"/>
    <property type="match status" value="1"/>
</dbReference>
<accession>A0ABY9TYY6</accession>
<dbReference type="SUPFAM" id="SSF103642">
    <property type="entry name" value="Sec-C motif"/>
    <property type="match status" value="1"/>
</dbReference>
<dbReference type="Proteomes" id="UP001258994">
    <property type="component" value="Chromosome"/>
</dbReference>
<dbReference type="InterPro" id="IPR032710">
    <property type="entry name" value="NTF2-like_dom_sf"/>
</dbReference>
<sequence length="158" mass="18755">MTELCPCGSDKSFSLCCENHINQTQLPLTAEQLMRSRYSAYVLKNSKYIAQTYASIKQAENSIDDIKEWAEQTTWLSLEVVSTDYSDNRYHFVEFVAKYLVENEVWQMHEKSRFVQEQETWRYLDGDVRAHKLIKKVSRNEDCPCLSKRKFKRCCMRN</sequence>
<dbReference type="SUPFAM" id="SSF54427">
    <property type="entry name" value="NTF2-like"/>
    <property type="match status" value="1"/>
</dbReference>
<dbReference type="EMBL" id="CP134145">
    <property type="protein sequence ID" value="WNC73780.1"/>
    <property type="molecule type" value="Genomic_DNA"/>
</dbReference>
<protein>
    <submittedName>
        <fullName evidence="2">YchJ family protein</fullName>
    </submittedName>
</protein>
<dbReference type="Pfam" id="PF17775">
    <property type="entry name" value="YchJ_M-like"/>
    <property type="match status" value="1"/>
</dbReference>
<organism evidence="2 3">
    <name type="scientific">Thalassotalea psychrophila</name>
    <dbReference type="NCBI Taxonomy" id="3065647"/>
    <lineage>
        <taxon>Bacteria</taxon>
        <taxon>Pseudomonadati</taxon>
        <taxon>Pseudomonadota</taxon>
        <taxon>Gammaproteobacteria</taxon>
        <taxon>Alteromonadales</taxon>
        <taxon>Colwelliaceae</taxon>
        <taxon>Thalassotalea</taxon>
    </lineage>
</organism>
<name>A0ABY9TYY6_9GAMM</name>
<dbReference type="PANTHER" id="PTHR33747">
    <property type="entry name" value="UPF0225 PROTEIN SCO1677"/>
    <property type="match status" value="1"/>
</dbReference>
<reference evidence="3" key="1">
    <citation type="submission" date="2023-09" db="EMBL/GenBank/DDBJ databases">
        <authorList>
            <person name="Li S."/>
            <person name="Li X."/>
            <person name="Zhang C."/>
            <person name="Zhao Z."/>
        </authorList>
    </citation>
    <scope>NUCLEOTIDE SEQUENCE [LARGE SCALE GENOMIC DNA]</scope>
    <source>
        <strain evidence="3">SQ149</strain>
    </source>
</reference>
<evidence type="ECO:0000259" key="1">
    <source>
        <dbReference type="Pfam" id="PF17775"/>
    </source>
</evidence>
<dbReference type="Gene3D" id="3.10.450.50">
    <property type="match status" value="1"/>
</dbReference>
<evidence type="ECO:0000313" key="2">
    <source>
        <dbReference type="EMBL" id="WNC73780.1"/>
    </source>
</evidence>
<evidence type="ECO:0000313" key="3">
    <source>
        <dbReference type="Proteomes" id="UP001258994"/>
    </source>
</evidence>
<gene>
    <name evidence="2" type="ORF">RGQ13_07255</name>
</gene>
<dbReference type="NCBIfam" id="NF002486">
    <property type="entry name" value="PRK01752.1"/>
    <property type="match status" value="1"/>
</dbReference>
<dbReference type="PANTHER" id="PTHR33747:SF1">
    <property type="entry name" value="ADENYLATE CYCLASE-ASSOCIATED CAP C-TERMINAL DOMAIN-CONTAINING PROTEIN"/>
    <property type="match status" value="1"/>
</dbReference>
<dbReference type="InterPro" id="IPR004027">
    <property type="entry name" value="SEC_C_motif"/>
</dbReference>
<proteinExistence type="predicted"/>
<dbReference type="InterPro" id="IPR048469">
    <property type="entry name" value="YchJ-like_M"/>
</dbReference>